<dbReference type="KEGG" id="vg:41700022"/>
<evidence type="ECO:0000313" key="2">
    <source>
        <dbReference type="EMBL" id="AUA60249.1"/>
    </source>
</evidence>
<keyword evidence="3" id="KW-1185">Reference proteome</keyword>
<dbReference type="OrthoDB" id="22297at10239"/>
<dbReference type="EMBL" id="MF614691">
    <property type="protein sequence ID" value="AUA60249.1"/>
    <property type="molecule type" value="Genomic_DNA"/>
</dbReference>
<dbReference type="Proteomes" id="UP000290445">
    <property type="component" value="Segment"/>
</dbReference>
<organism evidence="2 3">
    <name type="scientific">Operophtera brumata nucleopolyhedrovirus</name>
    <dbReference type="NCBI Taxonomy" id="1046267"/>
    <lineage>
        <taxon>Viruses</taxon>
        <taxon>Viruses incertae sedis</taxon>
        <taxon>Naldaviricetes</taxon>
        <taxon>Lefavirales</taxon>
        <taxon>Baculoviridae</taxon>
        <taxon>Alphabaculovirus</taxon>
        <taxon>Alphabaculovirus opbrumatae</taxon>
    </lineage>
</organism>
<evidence type="ECO:0000256" key="1">
    <source>
        <dbReference type="SAM" id="MobiDB-lite"/>
    </source>
</evidence>
<feature type="compositionally biased region" description="Basic and acidic residues" evidence="1">
    <location>
        <begin position="87"/>
        <end position="96"/>
    </location>
</feature>
<sequence>MSLSILINNGHRYPKQMIRDLIIFNCGKDMTHKVYWARSKRKILFTDNDAAAYRIERLSNRMFMPDGTRFRCRIINNTRRRRRIPRRKEEPLKREATTPSLLADEPYHHPNTTPARSMPLINDELDVTLDALDDSYWLNDKINLLNLE</sequence>
<name>A0A2H4UZQ5_9ABAC</name>
<feature type="region of interest" description="Disordered" evidence="1">
    <location>
        <begin position="81"/>
        <end position="116"/>
    </location>
</feature>
<reference evidence="2 3" key="1">
    <citation type="journal article" date="2017" name="Viruses">
        <title>The Operophtera brumata Nucleopolyhedrovirus (OpbuNPV) Represents an Early, Divergent Lineage within Genus Alphabaculovirus.</title>
        <authorList>
            <person name="Harrison R.L."/>
            <person name="Rowley D.L."/>
            <person name="Mowery J.D."/>
            <person name="Bauchan G.R."/>
            <person name="Burand J.P."/>
        </authorList>
    </citation>
    <scope>NUCLEOTIDE SEQUENCE [LARGE SCALE GENOMIC DNA]</scope>
    <source>
        <strain evidence="2">OpbuNPV-MA</strain>
    </source>
</reference>
<protein>
    <submittedName>
        <fullName evidence="2">LEF-6</fullName>
    </submittedName>
</protein>
<dbReference type="RefSeq" id="YP_009552578.1">
    <property type="nucleotide sequence ID" value="NC_040621.1"/>
</dbReference>
<proteinExistence type="predicted"/>
<dbReference type="GeneID" id="41700022"/>
<accession>A0A2H4UZQ5</accession>
<evidence type="ECO:0000313" key="3">
    <source>
        <dbReference type="Proteomes" id="UP000290445"/>
    </source>
</evidence>